<feature type="transmembrane region" description="Helical" evidence="1">
    <location>
        <begin position="21"/>
        <end position="40"/>
    </location>
</feature>
<keyword evidence="1" id="KW-0812">Transmembrane</keyword>
<keyword evidence="3" id="KW-1185">Reference proteome</keyword>
<evidence type="ECO:0000313" key="3">
    <source>
        <dbReference type="Proteomes" id="UP000005580"/>
    </source>
</evidence>
<keyword evidence="1" id="KW-0472">Membrane</keyword>
<name>E7RSN4_9BACT</name>
<organism evidence="2 3">
    <name type="scientific">Hoylesella oralis ATCC 33269</name>
    <dbReference type="NCBI Taxonomy" id="873533"/>
    <lineage>
        <taxon>Bacteria</taxon>
        <taxon>Pseudomonadati</taxon>
        <taxon>Bacteroidota</taxon>
        <taxon>Bacteroidia</taxon>
        <taxon>Bacteroidales</taxon>
        <taxon>Prevotellaceae</taxon>
        <taxon>Hoylesella</taxon>
    </lineage>
</organism>
<dbReference type="AlphaFoldDB" id="E7RSN4"/>
<gene>
    <name evidence="2" type="ORF">HMPREF0663_12302</name>
</gene>
<sequence length="42" mass="4952">MKGSCHFYSFLRVYFLEIIRIAFIISLSTSHIRLIFPVIFDG</sequence>
<proteinExistence type="predicted"/>
<protein>
    <submittedName>
        <fullName evidence="2">Uncharacterized protein</fullName>
    </submittedName>
</protein>
<reference evidence="2" key="1">
    <citation type="submission" date="2011-01" db="EMBL/GenBank/DDBJ databases">
        <authorList>
            <person name="Muzny D."/>
            <person name="Qin X."/>
            <person name="Buhay C."/>
            <person name="Dugan-Rocha S."/>
            <person name="Ding Y."/>
            <person name="Chen G."/>
            <person name="Hawes A."/>
            <person name="Holder M."/>
            <person name="Jhangiani S."/>
            <person name="Johnson A."/>
            <person name="Khan Z."/>
            <person name="Li Z."/>
            <person name="Liu W."/>
            <person name="Liu X."/>
            <person name="Perez L."/>
            <person name="Shen H."/>
            <person name="Wang Q."/>
            <person name="Watt J."/>
            <person name="Xi L."/>
            <person name="Xin Y."/>
            <person name="Zhou J."/>
            <person name="Deng J."/>
            <person name="Jiang H."/>
            <person name="Liu Y."/>
            <person name="Qu J."/>
            <person name="Song X.-Z."/>
            <person name="Zhang L."/>
            <person name="Villasana D."/>
            <person name="Johnson A."/>
            <person name="Liu J."/>
            <person name="Liyanage D."/>
            <person name="Lorensuhewa L."/>
            <person name="Robinson T."/>
            <person name="Song A."/>
            <person name="Song B.-B."/>
            <person name="Dinh H."/>
            <person name="Thornton R."/>
            <person name="Coyle M."/>
            <person name="Francisco L."/>
            <person name="Jackson L."/>
            <person name="Javaid M."/>
            <person name="Korchina V."/>
            <person name="Kovar C."/>
            <person name="Mata R."/>
            <person name="Mathew T."/>
            <person name="Ngo R."/>
            <person name="Nguyen L."/>
            <person name="Nguyen N."/>
            <person name="Okwuonu G."/>
            <person name="Ongeri F."/>
            <person name="Pham C."/>
            <person name="Simmons D."/>
            <person name="Wilczek-Boney K."/>
            <person name="Hale W."/>
            <person name="Jakkamsetti A."/>
            <person name="Pham P."/>
            <person name="Ruth R."/>
            <person name="San Lucas F."/>
            <person name="Warren J."/>
            <person name="Zhang J."/>
            <person name="Zhao Z."/>
            <person name="Zhou C."/>
            <person name="Zhu D."/>
            <person name="Lee S."/>
            <person name="Bess C."/>
            <person name="Blankenburg K."/>
            <person name="Forbes L."/>
            <person name="Fu Q."/>
            <person name="Gubbala S."/>
            <person name="Hirani K."/>
            <person name="Jayaseelan J.C."/>
            <person name="Lara F."/>
            <person name="Munidasa M."/>
            <person name="Palculict T."/>
            <person name="Patil S."/>
            <person name="Pu L.-L."/>
            <person name="Saada N."/>
            <person name="Tang L."/>
            <person name="Weissenberger G."/>
            <person name="Zhu Y."/>
            <person name="Hemphill L."/>
            <person name="Shang Y."/>
            <person name="Youmans B."/>
            <person name="Ayvaz T."/>
            <person name="Ross M."/>
            <person name="Santibanez J."/>
            <person name="Aqrawi P."/>
            <person name="Gross S."/>
            <person name="Joshi V."/>
            <person name="Fowler G."/>
            <person name="Nazareth L."/>
            <person name="Reid J."/>
            <person name="Worley K."/>
            <person name="Petrosino J."/>
            <person name="Highlander S."/>
            <person name="Gibbs R."/>
        </authorList>
    </citation>
    <scope>NUCLEOTIDE SEQUENCE [LARGE SCALE GENOMIC DNA]</scope>
    <source>
        <strain evidence="2">ATCC 33269</strain>
    </source>
</reference>
<accession>E7RSN4</accession>
<keyword evidence="1" id="KW-1133">Transmembrane helix</keyword>
<evidence type="ECO:0000256" key="1">
    <source>
        <dbReference type="SAM" id="Phobius"/>
    </source>
</evidence>
<dbReference type="Proteomes" id="UP000005580">
    <property type="component" value="Unassembled WGS sequence"/>
</dbReference>
<dbReference type="HOGENOM" id="CLU_3255910_0_0_10"/>
<evidence type="ECO:0000313" key="2">
    <source>
        <dbReference type="EMBL" id="EFZ36235.1"/>
    </source>
</evidence>
<comment type="caution">
    <text evidence="2">The sequence shown here is derived from an EMBL/GenBank/DDBJ whole genome shotgun (WGS) entry which is preliminary data.</text>
</comment>
<dbReference type="EMBL" id="AEPE02000006">
    <property type="protein sequence ID" value="EFZ36235.1"/>
    <property type="molecule type" value="Genomic_DNA"/>
</dbReference>